<dbReference type="PANTHER" id="PTHR10075">
    <property type="entry name" value="BASIGIN RELATED"/>
    <property type="match status" value="1"/>
</dbReference>
<dbReference type="AlphaFoldDB" id="A0A8S3XH80"/>
<dbReference type="InterPro" id="IPR003598">
    <property type="entry name" value="Ig_sub2"/>
</dbReference>
<dbReference type="SMART" id="SM00408">
    <property type="entry name" value="IGc2"/>
    <property type="match status" value="2"/>
</dbReference>
<keyword evidence="2" id="KW-0472">Membrane</keyword>
<gene>
    <name evidence="4" type="ORF">PAPOLLO_LOCUS17237</name>
</gene>
<evidence type="ECO:0000313" key="4">
    <source>
        <dbReference type="EMBL" id="CAG5020185.1"/>
    </source>
</evidence>
<dbReference type="GO" id="GO:0098632">
    <property type="term" value="F:cell-cell adhesion mediator activity"/>
    <property type="evidence" value="ECO:0007669"/>
    <property type="project" value="TreeGrafter"/>
</dbReference>
<dbReference type="GO" id="GO:0070593">
    <property type="term" value="P:dendrite self-avoidance"/>
    <property type="evidence" value="ECO:0007669"/>
    <property type="project" value="TreeGrafter"/>
</dbReference>
<name>A0A8S3XH80_PARAO</name>
<keyword evidence="2" id="KW-0812">Transmembrane</keyword>
<dbReference type="GO" id="GO:0007156">
    <property type="term" value="P:homophilic cell adhesion via plasma membrane adhesion molecules"/>
    <property type="evidence" value="ECO:0007669"/>
    <property type="project" value="TreeGrafter"/>
</dbReference>
<dbReference type="SMART" id="SM00409">
    <property type="entry name" value="IG"/>
    <property type="match status" value="2"/>
</dbReference>
<evidence type="ECO:0000256" key="2">
    <source>
        <dbReference type="SAM" id="Phobius"/>
    </source>
</evidence>
<feature type="domain" description="Ig-like" evidence="3">
    <location>
        <begin position="117"/>
        <end position="207"/>
    </location>
</feature>
<dbReference type="CDD" id="cd00096">
    <property type="entry name" value="Ig"/>
    <property type="match status" value="1"/>
</dbReference>
<dbReference type="Pfam" id="PF13927">
    <property type="entry name" value="Ig_3"/>
    <property type="match status" value="1"/>
</dbReference>
<keyword evidence="5" id="KW-1185">Reference proteome</keyword>
<evidence type="ECO:0000259" key="3">
    <source>
        <dbReference type="PROSITE" id="PS50835"/>
    </source>
</evidence>
<proteinExistence type="predicted"/>
<dbReference type="PANTHER" id="PTHR10075:SF104">
    <property type="entry name" value="BASIGIN, ISOFORM G"/>
    <property type="match status" value="1"/>
</dbReference>
<keyword evidence="1" id="KW-0393">Immunoglobulin domain</keyword>
<keyword evidence="2" id="KW-1133">Transmembrane helix</keyword>
<feature type="domain" description="Ig-like" evidence="3">
    <location>
        <begin position="223"/>
        <end position="323"/>
    </location>
</feature>
<accession>A0A8S3XH80</accession>
<dbReference type="GO" id="GO:0005886">
    <property type="term" value="C:plasma membrane"/>
    <property type="evidence" value="ECO:0007669"/>
    <property type="project" value="TreeGrafter"/>
</dbReference>
<evidence type="ECO:0000256" key="1">
    <source>
        <dbReference type="ARBA" id="ARBA00023319"/>
    </source>
</evidence>
<dbReference type="InterPro" id="IPR007110">
    <property type="entry name" value="Ig-like_dom"/>
</dbReference>
<dbReference type="GO" id="GO:0030424">
    <property type="term" value="C:axon"/>
    <property type="evidence" value="ECO:0007669"/>
    <property type="project" value="TreeGrafter"/>
</dbReference>
<dbReference type="OrthoDB" id="5970915at2759"/>
<evidence type="ECO:0000313" key="5">
    <source>
        <dbReference type="Proteomes" id="UP000691718"/>
    </source>
</evidence>
<protein>
    <submittedName>
        <fullName evidence="4">(apollo) hypothetical protein</fullName>
    </submittedName>
</protein>
<reference evidence="4" key="1">
    <citation type="submission" date="2021-04" db="EMBL/GenBank/DDBJ databases">
        <authorList>
            <person name="Tunstrom K."/>
        </authorList>
    </citation>
    <scope>NUCLEOTIDE SEQUENCE</scope>
</reference>
<comment type="caution">
    <text evidence="4">The sequence shown here is derived from an EMBL/GenBank/DDBJ whole genome shotgun (WGS) entry which is preliminary data.</text>
</comment>
<feature type="transmembrane region" description="Helical" evidence="2">
    <location>
        <begin position="332"/>
        <end position="353"/>
    </location>
</feature>
<dbReference type="PROSITE" id="PS50835">
    <property type="entry name" value="IG_LIKE"/>
    <property type="match status" value="2"/>
</dbReference>
<dbReference type="InterPro" id="IPR003599">
    <property type="entry name" value="Ig_sub"/>
</dbReference>
<sequence>MLKAESIKNVTKIKYINACKADWLQYKTRIKRKLEGFILPDDHQSAYDALIDIIDEATNKSIPFIKICENPLRQQRFTPRPYWNPDILKAVAERRRALAVFRRNHTKQGQSLCAIAPSCALIFFINVVPSNAQNEEADQPELLYDVRANFTLRCELPNDNSLAYVWTKNDTNVEEIWDLKDRYKLEHGGAEFIIPRSVEDDFGNYTCGLSGTEAVQRWAVRGRAFTKLPANTNVVEGQKLKLQCKVIGKPYPRVLWTYSNASEGENASDVRQALGERVTLRRSAQGVEDGELLLDAALRSDAGLYSCTAPVGPAGAANVATTTLRVKDMYAALWPFLGICAEVFILCAIILVYEKRRTKPDLDDSDTDNHDQKKS</sequence>
<dbReference type="GO" id="GO:0007411">
    <property type="term" value="P:axon guidance"/>
    <property type="evidence" value="ECO:0007669"/>
    <property type="project" value="TreeGrafter"/>
</dbReference>
<dbReference type="Proteomes" id="UP000691718">
    <property type="component" value="Unassembled WGS sequence"/>
</dbReference>
<organism evidence="4 5">
    <name type="scientific">Parnassius apollo</name>
    <name type="common">Apollo butterfly</name>
    <name type="synonym">Papilio apollo</name>
    <dbReference type="NCBI Taxonomy" id="110799"/>
    <lineage>
        <taxon>Eukaryota</taxon>
        <taxon>Metazoa</taxon>
        <taxon>Ecdysozoa</taxon>
        <taxon>Arthropoda</taxon>
        <taxon>Hexapoda</taxon>
        <taxon>Insecta</taxon>
        <taxon>Pterygota</taxon>
        <taxon>Neoptera</taxon>
        <taxon>Endopterygota</taxon>
        <taxon>Lepidoptera</taxon>
        <taxon>Glossata</taxon>
        <taxon>Ditrysia</taxon>
        <taxon>Papilionoidea</taxon>
        <taxon>Papilionidae</taxon>
        <taxon>Parnassiinae</taxon>
        <taxon>Parnassini</taxon>
        <taxon>Parnassius</taxon>
        <taxon>Parnassius</taxon>
    </lineage>
</organism>
<dbReference type="EMBL" id="CAJQZP010001133">
    <property type="protein sequence ID" value="CAG5020185.1"/>
    <property type="molecule type" value="Genomic_DNA"/>
</dbReference>